<dbReference type="EMBL" id="KV878598">
    <property type="protein sequence ID" value="OJJ53073.1"/>
    <property type="molecule type" value="Genomic_DNA"/>
</dbReference>
<organism evidence="2 3">
    <name type="scientific">Aspergillus sydowii CBS 593.65</name>
    <dbReference type="NCBI Taxonomy" id="1036612"/>
    <lineage>
        <taxon>Eukaryota</taxon>
        <taxon>Fungi</taxon>
        <taxon>Dikarya</taxon>
        <taxon>Ascomycota</taxon>
        <taxon>Pezizomycotina</taxon>
        <taxon>Eurotiomycetes</taxon>
        <taxon>Eurotiomycetidae</taxon>
        <taxon>Eurotiales</taxon>
        <taxon>Aspergillaceae</taxon>
        <taxon>Aspergillus</taxon>
        <taxon>Aspergillus subgen. Nidulantes</taxon>
    </lineage>
</organism>
<feature type="region of interest" description="Disordered" evidence="1">
    <location>
        <begin position="44"/>
        <end position="64"/>
    </location>
</feature>
<accession>A0A1L9T1A1</accession>
<feature type="compositionally biased region" description="Basic residues" evidence="1">
    <location>
        <begin position="142"/>
        <end position="152"/>
    </location>
</feature>
<sequence>MTAIEEIIPLYLADRISLDSAVQSASQTPRIPLLLTALKESRSLPRSIDTDPTTPTPDLPSPSQDKLLQLIRALDSRARAQDRDSGIALDDSISTSGYGFGSEAEEQYNALHIFTNEAVRDFAAYFLHAGYDSAPSPTSTRRQSHGGTKRSIRSALFRSRSETRYSRSDANDNDNGNGNADADIDTFADEHAEPGTDVPIPSGSGSGPGSNLGHRRRRSSGVEKHLYNLVSFLAFLTKEKLLLYPNVGERVAVEMVSETLYHPPSHSHSHSRSPSRSSSHSYSQSWPGNQNWNRNRNRSHTVPQSAGFDSKGKGKGRGREETVAVAVSHEPWFGFVSATGPGNEVSITAAAQWLIIMGEELYQRARMERRERRARLKSRSKGRAEVEAAGEGEGEGGDVWTRLSEVVGREWQTWTSRLQFLSLREDLGISAREHAAEAAAVMRRVYDYK</sequence>
<dbReference type="PANTHER" id="PTHR38797:SF4">
    <property type="entry name" value="NUCLEAR PORE COMPLEX PROTEIN NUP85"/>
    <property type="match status" value="1"/>
</dbReference>
<dbReference type="AlphaFoldDB" id="A0A1L9T1A1"/>
<feature type="region of interest" description="Disordered" evidence="1">
    <location>
        <begin position="261"/>
        <end position="323"/>
    </location>
</feature>
<feature type="region of interest" description="Disordered" evidence="1">
    <location>
        <begin position="132"/>
        <end position="218"/>
    </location>
</feature>
<gene>
    <name evidence="2" type="ORF">ASPSYDRAFT_541348</name>
</gene>
<evidence type="ECO:0000256" key="1">
    <source>
        <dbReference type="SAM" id="MobiDB-lite"/>
    </source>
</evidence>
<dbReference type="PANTHER" id="PTHR38797">
    <property type="entry name" value="NUCLEAR PORE COMPLEX PROTEIN NUP85-RELATED"/>
    <property type="match status" value="1"/>
</dbReference>
<evidence type="ECO:0000313" key="2">
    <source>
        <dbReference type="EMBL" id="OJJ53073.1"/>
    </source>
</evidence>
<dbReference type="VEuPathDB" id="FungiDB:ASPSYDRAFT_541348"/>
<proteinExistence type="predicted"/>
<feature type="region of interest" description="Disordered" evidence="1">
    <location>
        <begin position="376"/>
        <end position="395"/>
    </location>
</feature>
<reference evidence="3" key="1">
    <citation type="journal article" date="2017" name="Genome Biol.">
        <title>Comparative genomics reveals high biological diversity and specific adaptations in the industrially and medically important fungal genus Aspergillus.</title>
        <authorList>
            <person name="de Vries R.P."/>
            <person name="Riley R."/>
            <person name="Wiebenga A."/>
            <person name="Aguilar-Osorio G."/>
            <person name="Amillis S."/>
            <person name="Uchima C.A."/>
            <person name="Anderluh G."/>
            <person name="Asadollahi M."/>
            <person name="Askin M."/>
            <person name="Barry K."/>
            <person name="Battaglia E."/>
            <person name="Bayram O."/>
            <person name="Benocci T."/>
            <person name="Braus-Stromeyer S.A."/>
            <person name="Caldana C."/>
            <person name="Canovas D."/>
            <person name="Cerqueira G.C."/>
            <person name="Chen F."/>
            <person name="Chen W."/>
            <person name="Choi C."/>
            <person name="Clum A."/>
            <person name="Dos Santos R.A."/>
            <person name="Damasio A.R."/>
            <person name="Diallinas G."/>
            <person name="Emri T."/>
            <person name="Fekete E."/>
            <person name="Flipphi M."/>
            <person name="Freyberg S."/>
            <person name="Gallo A."/>
            <person name="Gournas C."/>
            <person name="Habgood R."/>
            <person name="Hainaut M."/>
            <person name="Harispe M.L."/>
            <person name="Henrissat B."/>
            <person name="Hilden K.S."/>
            <person name="Hope R."/>
            <person name="Hossain A."/>
            <person name="Karabika E."/>
            <person name="Karaffa L."/>
            <person name="Karanyi Z."/>
            <person name="Krasevec N."/>
            <person name="Kuo A."/>
            <person name="Kusch H."/>
            <person name="LaButti K."/>
            <person name="Lagendijk E.L."/>
            <person name="Lapidus A."/>
            <person name="Levasseur A."/>
            <person name="Lindquist E."/>
            <person name="Lipzen A."/>
            <person name="Logrieco A.F."/>
            <person name="MacCabe A."/>
            <person name="Maekelae M.R."/>
            <person name="Malavazi I."/>
            <person name="Melin P."/>
            <person name="Meyer V."/>
            <person name="Mielnichuk N."/>
            <person name="Miskei M."/>
            <person name="Molnar A.P."/>
            <person name="Mule G."/>
            <person name="Ngan C.Y."/>
            <person name="Orejas M."/>
            <person name="Orosz E."/>
            <person name="Ouedraogo J.P."/>
            <person name="Overkamp K.M."/>
            <person name="Park H.-S."/>
            <person name="Perrone G."/>
            <person name="Piumi F."/>
            <person name="Punt P.J."/>
            <person name="Ram A.F."/>
            <person name="Ramon A."/>
            <person name="Rauscher S."/>
            <person name="Record E."/>
            <person name="Riano-Pachon D.M."/>
            <person name="Robert V."/>
            <person name="Roehrig J."/>
            <person name="Ruller R."/>
            <person name="Salamov A."/>
            <person name="Salih N.S."/>
            <person name="Samson R.A."/>
            <person name="Sandor E."/>
            <person name="Sanguinetti M."/>
            <person name="Schuetze T."/>
            <person name="Sepcic K."/>
            <person name="Shelest E."/>
            <person name="Sherlock G."/>
            <person name="Sophianopoulou V."/>
            <person name="Squina F.M."/>
            <person name="Sun H."/>
            <person name="Susca A."/>
            <person name="Todd R.B."/>
            <person name="Tsang A."/>
            <person name="Unkles S.E."/>
            <person name="van de Wiele N."/>
            <person name="van Rossen-Uffink D."/>
            <person name="Oliveira J.V."/>
            <person name="Vesth T.C."/>
            <person name="Visser J."/>
            <person name="Yu J.-H."/>
            <person name="Zhou M."/>
            <person name="Andersen M.R."/>
            <person name="Archer D.B."/>
            <person name="Baker S.E."/>
            <person name="Benoit I."/>
            <person name="Brakhage A.A."/>
            <person name="Braus G.H."/>
            <person name="Fischer R."/>
            <person name="Frisvad J.C."/>
            <person name="Goldman G.H."/>
            <person name="Houbraken J."/>
            <person name="Oakley B."/>
            <person name="Pocsi I."/>
            <person name="Scazzocchio C."/>
            <person name="Seiboth B."/>
            <person name="vanKuyk P.A."/>
            <person name="Wortman J."/>
            <person name="Dyer P.S."/>
            <person name="Grigoriev I.V."/>
        </authorList>
    </citation>
    <scope>NUCLEOTIDE SEQUENCE [LARGE SCALE GENOMIC DNA]</scope>
    <source>
        <strain evidence="3">CBS 593.65</strain>
    </source>
</reference>
<feature type="compositionally biased region" description="Polar residues" evidence="1">
    <location>
        <begin position="284"/>
        <end position="304"/>
    </location>
</feature>
<protein>
    <submittedName>
        <fullName evidence="2">Uncharacterized protein</fullName>
    </submittedName>
</protein>
<dbReference type="OrthoDB" id="4510249at2759"/>
<keyword evidence="3" id="KW-1185">Reference proteome</keyword>
<feature type="compositionally biased region" description="Low complexity" evidence="1">
    <location>
        <begin position="274"/>
        <end position="283"/>
    </location>
</feature>
<dbReference type="GeneID" id="63764871"/>
<evidence type="ECO:0000313" key="3">
    <source>
        <dbReference type="Proteomes" id="UP000184356"/>
    </source>
</evidence>
<dbReference type="RefSeq" id="XP_040696879.1">
    <property type="nucleotide sequence ID" value="XM_040848798.1"/>
</dbReference>
<dbReference type="STRING" id="1036612.A0A1L9T1A1"/>
<feature type="compositionally biased region" description="Basic and acidic residues" evidence="1">
    <location>
        <begin position="159"/>
        <end position="170"/>
    </location>
</feature>
<dbReference type="Proteomes" id="UP000184356">
    <property type="component" value="Unassembled WGS sequence"/>
</dbReference>
<name>A0A1L9T1A1_9EURO</name>
<dbReference type="InterPro" id="IPR053204">
    <property type="entry name" value="Oxopyrrolidines_Biosynth-assoc"/>
</dbReference>